<name>A0A916WVT2_9HYPH</name>
<dbReference type="AlphaFoldDB" id="A0A916WVT2"/>
<sequence length="124" mass="14407">MDKMKKSLHLRQMDIGALVKKISASGSKRDFMELPETAEIWNRTPKSLRMYLAYILRELREPWRLHCQPSGGRRDDLAYFSMWTRSRDKNFPELRPGYRPPKKKDDDDDDGDGVDDGSPLPPGL</sequence>
<evidence type="ECO:0000313" key="3">
    <source>
        <dbReference type="Proteomes" id="UP000605148"/>
    </source>
</evidence>
<comment type="caution">
    <text evidence="2">The sequence shown here is derived from an EMBL/GenBank/DDBJ whole genome shotgun (WGS) entry which is preliminary data.</text>
</comment>
<keyword evidence="3" id="KW-1185">Reference proteome</keyword>
<dbReference type="Proteomes" id="UP000605148">
    <property type="component" value="Unassembled WGS sequence"/>
</dbReference>
<reference evidence="2" key="1">
    <citation type="journal article" date="2014" name="Int. J. Syst. Evol. Microbiol.">
        <title>Complete genome sequence of Corynebacterium casei LMG S-19264T (=DSM 44701T), isolated from a smear-ripened cheese.</title>
        <authorList>
            <consortium name="US DOE Joint Genome Institute (JGI-PGF)"/>
            <person name="Walter F."/>
            <person name="Albersmeier A."/>
            <person name="Kalinowski J."/>
            <person name="Ruckert C."/>
        </authorList>
    </citation>
    <scope>NUCLEOTIDE SEQUENCE</scope>
    <source>
        <strain evidence="2">CGMCC 1.12426</strain>
    </source>
</reference>
<organism evidence="2 3">
    <name type="scientific">Roseibium aquae</name>
    <dbReference type="NCBI Taxonomy" id="1323746"/>
    <lineage>
        <taxon>Bacteria</taxon>
        <taxon>Pseudomonadati</taxon>
        <taxon>Pseudomonadota</taxon>
        <taxon>Alphaproteobacteria</taxon>
        <taxon>Hyphomicrobiales</taxon>
        <taxon>Stappiaceae</taxon>
        <taxon>Roseibium</taxon>
    </lineage>
</organism>
<dbReference type="OrthoDB" id="9938399at2"/>
<feature type="region of interest" description="Disordered" evidence="1">
    <location>
        <begin position="89"/>
        <end position="124"/>
    </location>
</feature>
<protein>
    <submittedName>
        <fullName evidence="2">Uncharacterized protein</fullName>
    </submittedName>
</protein>
<gene>
    <name evidence="2" type="ORF">GCM10011316_03260</name>
</gene>
<evidence type="ECO:0000313" key="2">
    <source>
        <dbReference type="EMBL" id="GGB34541.1"/>
    </source>
</evidence>
<dbReference type="RefSeq" id="WP_150493778.1">
    <property type="nucleotide sequence ID" value="NZ_BMFA01000001.1"/>
</dbReference>
<feature type="compositionally biased region" description="Acidic residues" evidence="1">
    <location>
        <begin position="106"/>
        <end position="115"/>
    </location>
</feature>
<reference evidence="2" key="2">
    <citation type="submission" date="2020-09" db="EMBL/GenBank/DDBJ databases">
        <authorList>
            <person name="Sun Q."/>
            <person name="Zhou Y."/>
        </authorList>
    </citation>
    <scope>NUCLEOTIDE SEQUENCE</scope>
    <source>
        <strain evidence="2">CGMCC 1.12426</strain>
    </source>
</reference>
<evidence type="ECO:0000256" key="1">
    <source>
        <dbReference type="SAM" id="MobiDB-lite"/>
    </source>
</evidence>
<dbReference type="EMBL" id="BMFA01000001">
    <property type="protein sequence ID" value="GGB34541.1"/>
    <property type="molecule type" value="Genomic_DNA"/>
</dbReference>
<accession>A0A916WVT2</accession>
<proteinExistence type="predicted"/>